<dbReference type="SUPFAM" id="SSF69179">
    <property type="entry name" value="Integrin domains"/>
    <property type="match status" value="3"/>
</dbReference>
<feature type="repeat" description="FG-GAP" evidence="16">
    <location>
        <begin position="297"/>
        <end position="362"/>
    </location>
</feature>
<dbReference type="GO" id="GO:0001525">
    <property type="term" value="P:angiogenesis"/>
    <property type="evidence" value="ECO:0007669"/>
    <property type="project" value="TreeGrafter"/>
</dbReference>
<evidence type="ECO:0000256" key="11">
    <source>
        <dbReference type="ARBA" id="ARBA00023037"/>
    </source>
</evidence>
<keyword evidence="3" id="KW-0165">Cleavage on pair of basic residues</keyword>
<dbReference type="InterPro" id="IPR000413">
    <property type="entry name" value="Integrin_alpha"/>
</dbReference>
<organism evidence="21 22">
    <name type="scientific">Microcaecilia unicolor</name>
    <dbReference type="NCBI Taxonomy" id="1415580"/>
    <lineage>
        <taxon>Eukaryota</taxon>
        <taxon>Metazoa</taxon>
        <taxon>Chordata</taxon>
        <taxon>Craniata</taxon>
        <taxon>Vertebrata</taxon>
        <taxon>Euteleostomi</taxon>
        <taxon>Amphibia</taxon>
        <taxon>Gymnophiona</taxon>
        <taxon>Siphonopidae</taxon>
        <taxon>Microcaecilia</taxon>
    </lineage>
</organism>
<evidence type="ECO:0000256" key="14">
    <source>
        <dbReference type="ARBA" id="ARBA00023170"/>
    </source>
</evidence>
<evidence type="ECO:0000313" key="21">
    <source>
        <dbReference type="Proteomes" id="UP000515156"/>
    </source>
</evidence>
<comment type="similarity">
    <text evidence="2 17">Belongs to the integrin alpha chain family.</text>
</comment>
<dbReference type="GO" id="GO:0033627">
    <property type="term" value="P:cell adhesion mediated by integrin"/>
    <property type="evidence" value="ECO:0007669"/>
    <property type="project" value="TreeGrafter"/>
</dbReference>
<dbReference type="KEGG" id="muo:115466796"/>
<dbReference type="Gene3D" id="2.130.10.130">
    <property type="entry name" value="Integrin alpha, N-terminal"/>
    <property type="match status" value="1"/>
</dbReference>
<keyword evidence="7" id="KW-0677">Repeat</keyword>
<evidence type="ECO:0000256" key="13">
    <source>
        <dbReference type="ARBA" id="ARBA00023157"/>
    </source>
</evidence>
<dbReference type="Proteomes" id="UP000515156">
    <property type="component" value="Chromosome 3"/>
</dbReference>
<name>A0A6P7XNQ4_9AMPH</name>
<dbReference type="InterPro" id="IPR013649">
    <property type="entry name" value="Integrin_alpha_Ig-like_1"/>
</dbReference>
<dbReference type="GO" id="GO:0005178">
    <property type="term" value="F:integrin binding"/>
    <property type="evidence" value="ECO:0007669"/>
    <property type="project" value="TreeGrafter"/>
</dbReference>
<keyword evidence="15" id="KW-0325">Glycoprotein</keyword>
<dbReference type="PROSITE" id="PS00242">
    <property type="entry name" value="INTEGRIN_ALPHA"/>
    <property type="match status" value="1"/>
</dbReference>
<dbReference type="PRINTS" id="PR01185">
    <property type="entry name" value="INTEGRINA"/>
</dbReference>
<evidence type="ECO:0000259" key="19">
    <source>
        <dbReference type="Pfam" id="PF20805"/>
    </source>
</evidence>
<evidence type="ECO:0000256" key="17">
    <source>
        <dbReference type="RuleBase" id="RU003762"/>
    </source>
</evidence>
<keyword evidence="6 17" id="KW-0732">Signal</keyword>
<dbReference type="GeneID" id="115466796"/>
<dbReference type="FunFam" id="1.20.5.930:FF:000001">
    <property type="entry name" value="Integrin subunit alpha V"/>
    <property type="match status" value="1"/>
</dbReference>
<dbReference type="Pfam" id="PF20806">
    <property type="entry name" value="Integrin_A_Ig_3"/>
    <property type="match status" value="1"/>
</dbReference>
<feature type="signal peptide" evidence="17">
    <location>
        <begin position="1"/>
        <end position="25"/>
    </location>
</feature>
<keyword evidence="4 17" id="KW-0812">Transmembrane</keyword>
<dbReference type="AlphaFoldDB" id="A0A6P7XNQ4"/>
<evidence type="ECO:0000256" key="15">
    <source>
        <dbReference type="ARBA" id="ARBA00023180"/>
    </source>
</evidence>
<keyword evidence="12 17" id="KW-0472">Membrane</keyword>
<dbReference type="Gene3D" id="2.60.40.1460">
    <property type="entry name" value="Integrin domains. Chain A, domain 2"/>
    <property type="match status" value="1"/>
</dbReference>
<evidence type="ECO:0000256" key="6">
    <source>
        <dbReference type="ARBA" id="ARBA00022729"/>
    </source>
</evidence>
<evidence type="ECO:0000256" key="1">
    <source>
        <dbReference type="ARBA" id="ARBA00004479"/>
    </source>
</evidence>
<keyword evidence="8" id="KW-0106">Calcium</keyword>
<dbReference type="InterPro" id="IPR013519">
    <property type="entry name" value="Int_alpha_beta-p"/>
</dbReference>
<evidence type="ECO:0000256" key="12">
    <source>
        <dbReference type="ARBA" id="ARBA00023136"/>
    </source>
</evidence>
<dbReference type="Gene3D" id="2.60.40.1530">
    <property type="entry name" value="ntegrin, alpha v. Chain A, domain 4"/>
    <property type="match status" value="1"/>
</dbReference>
<keyword evidence="5" id="KW-0479">Metal-binding</keyword>
<dbReference type="GO" id="GO:0007160">
    <property type="term" value="P:cell-matrix adhesion"/>
    <property type="evidence" value="ECO:0007669"/>
    <property type="project" value="TreeGrafter"/>
</dbReference>
<dbReference type="Gene3D" id="2.60.40.1510">
    <property type="entry name" value="ntegrin, alpha v. Chain A, domain 3"/>
    <property type="match status" value="1"/>
</dbReference>
<dbReference type="Pfam" id="PF08441">
    <property type="entry name" value="Integrin_A_Ig_1"/>
    <property type="match status" value="1"/>
</dbReference>
<dbReference type="Pfam" id="PF20805">
    <property type="entry name" value="Integrin_A_Ig_2"/>
    <property type="match status" value="1"/>
</dbReference>
<dbReference type="PROSITE" id="PS51470">
    <property type="entry name" value="FG_GAP"/>
    <property type="match status" value="5"/>
</dbReference>
<evidence type="ECO:0000259" key="20">
    <source>
        <dbReference type="Pfam" id="PF20806"/>
    </source>
</evidence>
<evidence type="ECO:0000256" key="7">
    <source>
        <dbReference type="ARBA" id="ARBA00022737"/>
    </source>
</evidence>
<dbReference type="SMART" id="SM00191">
    <property type="entry name" value="Int_alpha"/>
    <property type="match status" value="5"/>
</dbReference>
<dbReference type="InterPro" id="IPR048285">
    <property type="entry name" value="Integrin_alpha_Ig-like_2"/>
</dbReference>
<dbReference type="Pfam" id="PF01839">
    <property type="entry name" value="FG-GAP"/>
    <property type="match status" value="2"/>
</dbReference>
<dbReference type="GO" id="GO:0009897">
    <property type="term" value="C:external side of plasma membrane"/>
    <property type="evidence" value="ECO:0007669"/>
    <property type="project" value="TreeGrafter"/>
</dbReference>
<accession>A0A6P7XNQ4</accession>
<feature type="transmembrane region" description="Helical" evidence="17">
    <location>
        <begin position="994"/>
        <end position="1016"/>
    </location>
</feature>
<reference evidence="22" key="1">
    <citation type="submission" date="2025-08" db="UniProtKB">
        <authorList>
            <consortium name="RefSeq"/>
        </authorList>
    </citation>
    <scope>IDENTIFICATION</scope>
</reference>
<dbReference type="InterPro" id="IPR018184">
    <property type="entry name" value="Integrin_alpha_C_CS"/>
</dbReference>
<proteinExistence type="inferred from homology"/>
<evidence type="ECO:0000256" key="10">
    <source>
        <dbReference type="ARBA" id="ARBA00022989"/>
    </source>
</evidence>
<evidence type="ECO:0000259" key="18">
    <source>
        <dbReference type="Pfam" id="PF08441"/>
    </source>
</evidence>
<keyword evidence="11 17" id="KW-0401">Integrin</keyword>
<dbReference type="FunFam" id="2.60.40.1510:FF:000001">
    <property type="entry name" value="Integrin alpha V"/>
    <property type="match status" value="1"/>
</dbReference>
<feature type="repeat" description="FG-GAP" evidence="16">
    <location>
        <begin position="363"/>
        <end position="421"/>
    </location>
</feature>
<dbReference type="PANTHER" id="PTHR23220:SF3">
    <property type="entry name" value="INTEGRIN ALPHA-5"/>
    <property type="match status" value="1"/>
</dbReference>
<keyword evidence="14 17" id="KW-0675">Receptor</keyword>
<dbReference type="CTD" id="3678"/>
<evidence type="ECO:0000256" key="2">
    <source>
        <dbReference type="ARBA" id="ARBA00008054"/>
    </source>
</evidence>
<dbReference type="InterPro" id="IPR048286">
    <property type="entry name" value="Integrin_alpha_Ig-like_3"/>
</dbReference>
<dbReference type="GO" id="GO:0008305">
    <property type="term" value="C:integrin complex"/>
    <property type="evidence" value="ECO:0007669"/>
    <property type="project" value="InterPro"/>
</dbReference>
<feature type="chain" id="PRO_5028510050" evidence="17">
    <location>
        <begin position="26"/>
        <end position="1044"/>
    </location>
</feature>
<feature type="domain" description="Integrin alpha third immunoglobulin-like" evidence="20">
    <location>
        <begin position="778"/>
        <end position="983"/>
    </location>
</feature>
<feature type="repeat" description="FG-GAP" evidence="16">
    <location>
        <begin position="27"/>
        <end position="92"/>
    </location>
</feature>
<evidence type="ECO:0000256" key="4">
    <source>
        <dbReference type="ARBA" id="ARBA00022692"/>
    </source>
</evidence>
<evidence type="ECO:0000256" key="5">
    <source>
        <dbReference type="ARBA" id="ARBA00022723"/>
    </source>
</evidence>
<keyword evidence="9 17" id="KW-0130">Cell adhesion</keyword>
<dbReference type="RefSeq" id="XP_030054178.1">
    <property type="nucleotide sequence ID" value="XM_030198318.1"/>
</dbReference>
<dbReference type="GO" id="GO:0007229">
    <property type="term" value="P:integrin-mediated signaling pathway"/>
    <property type="evidence" value="ECO:0007669"/>
    <property type="project" value="UniProtKB-KW"/>
</dbReference>
<dbReference type="OrthoDB" id="5317514at2759"/>
<feature type="repeat" description="FG-GAP" evidence="16">
    <location>
        <begin position="178"/>
        <end position="230"/>
    </location>
</feature>
<dbReference type="FunFam" id="2.130.10.130:FF:000003">
    <property type="entry name" value="Integrin alpha V"/>
    <property type="match status" value="1"/>
</dbReference>
<keyword evidence="21" id="KW-1185">Reference proteome</keyword>
<evidence type="ECO:0000256" key="8">
    <source>
        <dbReference type="ARBA" id="ARBA00022837"/>
    </source>
</evidence>
<dbReference type="SUPFAM" id="SSF69318">
    <property type="entry name" value="Integrin alpha N-terminal domain"/>
    <property type="match status" value="1"/>
</dbReference>
<evidence type="ECO:0000256" key="9">
    <source>
        <dbReference type="ARBA" id="ARBA00022889"/>
    </source>
</evidence>
<comment type="subcellular location">
    <subcellularLocation>
        <location evidence="1 17">Membrane</location>
        <topology evidence="1 17">Single-pass type I membrane protein</topology>
    </subcellularLocation>
</comment>
<dbReference type="InterPro" id="IPR032695">
    <property type="entry name" value="Integrin_dom_sf"/>
</dbReference>
<evidence type="ECO:0000313" key="22">
    <source>
        <dbReference type="RefSeq" id="XP_030054178.1"/>
    </source>
</evidence>
<gene>
    <name evidence="22" type="primary">ITGA5</name>
</gene>
<dbReference type="PANTHER" id="PTHR23220">
    <property type="entry name" value="INTEGRIN ALPHA"/>
    <property type="match status" value="1"/>
</dbReference>
<dbReference type="GO" id="GO:0046872">
    <property type="term" value="F:metal ion binding"/>
    <property type="evidence" value="ECO:0007669"/>
    <property type="project" value="UniProtKB-KW"/>
</dbReference>
<evidence type="ECO:0000256" key="3">
    <source>
        <dbReference type="ARBA" id="ARBA00022685"/>
    </source>
</evidence>
<feature type="repeat" description="FG-GAP" evidence="16">
    <location>
        <begin position="425"/>
        <end position="488"/>
    </location>
</feature>
<sequence>MQPALASLGQFLAASLLLALHWANGFNLDVDNPLVYTGPQGSFFGFSVDFYLPEPQSVSILVGAPKANTSQPRVLEGGEVYYCPWHQNASSCVPIQFDSTGARTSEIDINQTQWEEEVEFKSRQWFGATVRSHEKSILACAPLYSWRTKKEEPLSDPVGTCYLSMNNFTKFVEYSPCRSDLSSAAGQGYCQGGFSAEFTKTGRVLLGGPGSYFWQGQVITATQEQIEKSFFPEYFITEIKGQMQTRQAVGTYDDSYLGYSIAVGEFSGDSMEDFVAGVPKGNMTYGYVTILNGTDLKSLYNFSGEQMASYFGYAVAATDVNGDGLDDLLIGAPLLMEKTSDGRVQEVGRVYIYLQGDTMNASTMAVLTGSEEYGRFGSSIAPLGDLDQDGYNDVAIGAPFGGDHQQGLVYIYNGQAEGLNARPSQVLQGHWEPSQSPAFFGFAVRGAKDLDGNGYPDMIVGAFGVDKAIVYRGRPIIYASASLTIFPTMFNPEEKTCTIEDTNIQVPCVNLNFCLNASGKHVPDSIGFNVDLQLDRMKQKGAVKRALFLKSRQPHLMQTIHIRNGVLEECRDMKIYLRDESEFRDKLSAIYVSLNFTLDPHAPADNHGLQPVLNYLTKNYIEQKAQIQLDCGEDNICVPDLKLAVYGDRNVVHLGDDNALTVIFNAKNDGEGGAYEAELYAVLPPEAQYSGIVRNNESLSILPCTYEENQTQVVICDLGNPMKSGTSLWGGLRFTVPLLRDSRQKVQIEFQVRSKNENNSRSEVVPWDLQVEAFSTMSINGVSKDSFSFPIKNWKPVQKPVKEEELGPKVEHVYELVNVGPSSISHGILELRCPMRFQNEQVMYVMHYSTQRLMNCTSSHPINEHNLLHSPTEQTTTKAPSLEHHIQRRDLNRNPSGTTHTLRCSQSQVECFHLRCDVGTLEKRDAAVLNMYFRIWAQTFMQRENQPYLLQCEAVYQIQRMPYKILPRNYPMGSYQVNTSIHWSKPESSYGVPLWIIILAILLGLLLLALLIYVLYKLGFFKRSLPYGTAMEKAELKPQAASEA</sequence>
<dbReference type="InterPro" id="IPR013517">
    <property type="entry name" value="FG-GAP"/>
</dbReference>
<dbReference type="GO" id="GO:0098609">
    <property type="term" value="P:cell-cell adhesion"/>
    <property type="evidence" value="ECO:0007669"/>
    <property type="project" value="TreeGrafter"/>
</dbReference>
<dbReference type="FunCoup" id="A0A6P7XNQ4">
    <property type="interactions" value="1014"/>
</dbReference>
<protein>
    <submittedName>
        <fullName evidence="22">Integrin alpha-5</fullName>
    </submittedName>
</protein>
<keyword evidence="13" id="KW-1015">Disulfide bond</keyword>
<feature type="domain" description="Integrin alpha first immunoglubulin-like" evidence="18">
    <location>
        <begin position="474"/>
        <end position="630"/>
    </location>
</feature>
<dbReference type="InterPro" id="IPR028994">
    <property type="entry name" value="Integrin_alpha_N"/>
</dbReference>
<dbReference type="FunFam" id="2.60.40.1460:FF:000001">
    <property type="entry name" value="Integrin, alpha V"/>
    <property type="match status" value="1"/>
</dbReference>
<dbReference type="InParanoid" id="A0A6P7XNQ4"/>
<keyword evidence="10 17" id="KW-1133">Transmembrane helix</keyword>
<evidence type="ECO:0000256" key="16">
    <source>
        <dbReference type="PROSITE-ProRule" id="PRU00803"/>
    </source>
</evidence>
<dbReference type="Gene3D" id="1.20.5.930">
    <property type="entry name" value="Bicelle-embedded integrin alpha(iib) transmembrane segment"/>
    <property type="match status" value="1"/>
</dbReference>
<feature type="domain" description="Integrin alpha second immunoglobulin-like" evidence="19">
    <location>
        <begin position="631"/>
        <end position="771"/>
    </location>
</feature>